<keyword evidence="7" id="KW-1185">Reference proteome</keyword>
<name>A0A8J9ZA17_BRALA</name>
<dbReference type="GO" id="GO:0030276">
    <property type="term" value="F:clathrin binding"/>
    <property type="evidence" value="ECO:0007669"/>
    <property type="project" value="TreeGrafter"/>
</dbReference>
<dbReference type="CDD" id="cd08406">
    <property type="entry name" value="C2B_Synaptotagmin-12"/>
    <property type="match status" value="1"/>
</dbReference>
<keyword evidence="2" id="KW-0677">Repeat</keyword>
<sequence>MAVPGWEVIVVAAGICVLALTLFLFLFRTYMQSPDEDACSEATEPPDVVTPGQRMREEEPEQVLVKQEASALPLDPATVQYVQPYIEEFKSPVEEQPAGTLPRQDTEQTEYESVRGDDITSDPGDESTHNDDVGEGYASAPEEVLEREEREQASPSRERESPTRERESPTKDRESPLLERSASIETISSDCSVFESLVAELLPGMGQLEFTLEYDAARQQLLVTVIQAQDLAIQDYQGPIDSFVKIFLHPNNEPAAQSKVYRKSPNPVFNERFIFHVREDDLDSRILQFCVYAYDKFSRQRPIGEAELKLCDVDVRLQPFSTWCSLQDINQKPAEFGDILFSISYLPTAERLTVVIVKCRNLVWVDEKDDADPFVKVYLLQNGKKISKKKTSVKRSERCPIYNEAMIFNVPANALQTISLRITVSEHTLEGKTPSIGHVIVGPASSGLALSHWNQMMTSLRKPVAMWHPLRK</sequence>
<keyword evidence="4" id="KW-0472">Membrane</keyword>
<dbReference type="GO" id="GO:0098793">
    <property type="term" value="C:presynapse"/>
    <property type="evidence" value="ECO:0007669"/>
    <property type="project" value="GOC"/>
</dbReference>
<evidence type="ECO:0000256" key="3">
    <source>
        <dbReference type="SAM" id="MobiDB-lite"/>
    </source>
</evidence>
<proteinExistence type="inferred from homology"/>
<dbReference type="OrthoDB" id="67700at2759"/>
<dbReference type="PRINTS" id="PR00399">
    <property type="entry name" value="SYNAPTOTAGMN"/>
</dbReference>
<reference evidence="6" key="1">
    <citation type="submission" date="2022-01" db="EMBL/GenBank/DDBJ databases">
        <authorList>
            <person name="Braso-Vives M."/>
        </authorList>
    </citation>
    <scope>NUCLEOTIDE SEQUENCE</scope>
</reference>
<dbReference type="SUPFAM" id="SSF49562">
    <property type="entry name" value="C2 domain (Calcium/lipid-binding domain, CaLB)"/>
    <property type="match status" value="2"/>
</dbReference>
<dbReference type="GO" id="GO:0070382">
    <property type="term" value="C:exocytic vesicle"/>
    <property type="evidence" value="ECO:0007669"/>
    <property type="project" value="TreeGrafter"/>
</dbReference>
<gene>
    <name evidence="6" type="primary">SYT12</name>
    <name evidence="6" type="ORF">BLAG_LOCUS11324</name>
</gene>
<keyword evidence="4" id="KW-1133">Transmembrane helix</keyword>
<feature type="domain" description="C2" evidence="5">
    <location>
        <begin position="335"/>
        <end position="468"/>
    </location>
</feature>
<feature type="region of interest" description="Disordered" evidence="3">
    <location>
        <begin position="35"/>
        <end position="60"/>
    </location>
</feature>
<dbReference type="GO" id="GO:0000149">
    <property type="term" value="F:SNARE binding"/>
    <property type="evidence" value="ECO:0007669"/>
    <property type="project" value="TreeGrafter"/>
</dbReference>
<dbReference type="FunFam" id="2.60.40.150:FF:000222">
    <property type="entry name" value="SyNapTotagmin"/>
    <property type="match status" value="1"/>
</dbReference>
<dbReference type="AlphaFoldDB" id="A0A8J9ZA17"/>
<dbReference type="EMBL" id="OV696703">
    <property type="protein sequence ID" value="CAH1250683.1"/>
    <property type="molecule type" value="Genomic_DNA"/>
</dbReference>
<accession>A0A8J9ZA17</accession>
<dbReference type="GO" id="GO:0005544">
    <property type="term" value="F:calcium-dependent phospholipid binding"/>
    <property type="evidence" value="ECO:0007669"/>
    <property type="project" value="TreeGrafter"/>
</dbReference>
<dbReference type="PANTHER" id="PTHR10024">
    <property type="entry name" value="SYNAPTOTAGMIN"/>
    <property type="match status" value="1"/>
</dbReference>
<dbReference type="PROSITE" id="PS50004">
    <property type="entry name" value="C2"/>
    <property type="match status" value="2"/>
</dbReference>
<protein>
    <submittedName>
        <fullName evidence="6">SYT12 protein</fullName>
    </submittedName>
</protein>
<dbReference type="GO" id="GO:0048791">
    <property type="term" value="P:calcium ion-regulated exocytosis of neurotransmitter"/>
    <property type="evidence" value="ECO:0007669"/>
    <property type="project" value="TreeGrafter"/>
</dbReference>
<dbReference type="GO" id="GO:0005509">
    <property type="term" value="F:calcium ion binding"/>
    <property type="evidence" value="ECO:0007669"/>
    <property type="project" value="TreeGrafter"/>
</dbReference>
<feature type="region of interest" description="Disordered" evidence="3">
    <location>
        <begin position="90"/>
        <end position="182"/>
    </location>
</feature>
<comment type="similarity">
    <text evidence="1">Belongs to the synaptotagmin family.</text>
</comment>
<feature type="transmembrane region" description="Helical" evidence="4">
    <location>
        <begin position="6"/>
        <end position="27"/>
    </location>
</feature>
<dbReference type="PANTHER" id="PTHR10024:SF252">
    <property type="entry name" value="SYNAPTOTAGMIN-12"/>
    <property type="match status" value="1"/>
</dbReference>
<feature type="compositionally biased region" description="Basic and acidic residues" evidence="3">
    <location>
        <begin position="147"/>
        <end position="177"/>
    </location>
</feature>
<dbReference type="GO" id="GO:0048488">
    <property type="term" value="P:synaptic vesicle endocytosis"/>
    <property type="evidence" value="ECO:0007669"/>
    <property type="project" value="TreeGrafter"/>
</dbReference>
<evidence type="ECO:0000313" key="6">
    <source>
        <dbReference type="EMBL" id="CAH1250683.1"/>
    </source>
</evidence>
<evidence type="ECO:0000256" key="4">
    <source>
        <dbReference type="SAM" id="Phobius"/>
    </source>
</evidence>
<dbReference type="InterPro" id="IPR035892">
    <property type="entry name" value="C2_domain_sf"/>
</dbReference>
<dbReference type="SMART" id="SM00239">
    <property type="entry name" value="C2"/>
    <property type="match status" value="2"/>
</dbReference>
<keyword evidence="4" id="KW-0812">Transmembrane</keyword>
<dbReference type="FunFam" id="2.60.40.150:FF:000080">
    <property type="entry name" value="Putative synaptotagmin-12"/>
    <property type="match status" value="1"/>
</dbReference>
<dbReference type="GO" id="GO:0005886">
    <property type="term" value="C:plasma membrane"/>
    <property type="evidence" value="ECO:0007669"/>
    <property type="project" value="TreeGrafter"/>
</dbReference>
<evidence type="ECO:0000256" key="2">
    <source>
        <dbReference type="ARBA" id="ARBA00022737"/>
    </source>
</evidence>
<dbReference type="GO" id="GO:0001786">
    <property type="term" value="F:phosphatidylserine binding"/>
    <property type="evidence" value="ECO:0007669"/>
    <property type="project" value="TreeGrafter"/>
</dbReference>
<organism evidence="6 7">
    <name type="scientific">Branchiostoma lanceolatum</name>
    <name type="common">Common lancelet</name>
    <name type="synonym">Amphioxus lanceolatum</name>
    <dbReference type="NCBI Taxonomy" id="7740"/>
    <lineage>
        <taxon>Eukaryota</taxon>
        <taxon>Metazoa</taxon>
        <taxon>Chordata</taxon>
        <taxon>Cephalochordata</taxon>
        <taxon>Leptocardii</taxon>
        <taxon>Amphioxiformes</taxon>
        <taxon>Branchiostomatidae</taxon>
        <taxon>Branchiostoma</taxon>
    </lineage>
</organism>
<dbReference type="InterPro" id="IPR000008">
    <property type="entry name" value="C2_dom"/>
</dbReference>
<evidence type="ECO:0000256" key="1">
    <source>
        <dbReference type="ARBA" id="ARBA00006996"/>
    </source>
</evidence>
<feature type="domain" description="C2" evidence="5">
    <location>
        <begin position="204"/>
        <end position="324"/>
    </location>
</feature>
<dbReference type="EMBL" id="OV696703">
    <property type="protein sequence ID" value="CAH1250684.1"/>
    <property type="molecule type" value="Genomic_DNA"/>
</dbReference>
<evidence type="ECO:0000259" key="5">
    <source>
        <dbReference type="PROSITE" id="PS50004"/>
    </source>
</evidence>
<dbReference type="Pfam" id="PF00168">
    <property type="entry name" value="C2"/>
    <property type="match status" value="2"/>
</dbReference>
<evidence type="ECO:0000313" key="7">
    <source>
        <dbReference type="Proteomes" id="UP000838412"/>
    </source>
</evidence>
<dbReference type="Gene3D" id="2.60.40.150">
    <property type="entry name" value="C2 domain"/>
    <property type="match status" value="2"/>
</dbReference>
<dbReference type="InterPro" id="IPR001565">
    <property type="entry name" value="Synaptotagmin"/>
</dbReference>
<dbReference type="Proteomes" id="UP000838412">
    <property type="component" value="Chromosome 18"/>
</dbReference>
<dbReference type="InterPro" id="IPR030537">
    <property type="entry name" value="Syt12_C2B"/>
</dbReference>